<dbReference type="PANTHER" id="PTHR33908:SF3">
    <property type="entry name" value="UNDECAPRENYL PHOSPHATE-ALPHA-4-AMINO-4-DEOXY-L-ARABINOSE ARABINOSYL TRANSFERASE"/>
    <property type="match status" value="1"/>
</dbReference>
<feature type="transmembrane region" description="Helical" evidence="9">
    <location>
        <begin position="319"/>
        <end position="336"/>
    </location>
</feature>
<proteinExistence type="predicted"/>
<evidence type="ECO:0000313" key="13">
    <source>
        <dbReference type="Proteomes" id="UP000320876"/>
    </source>
</evidence>
<dbReference type="InterPro" id="IPR056785">
    <property type="entry name" value="YkcA/B-like_C"/>
</dbReference>
<feature type="domain" description="Putative mannosyltransferase YkcA/B-like C-terminal" evidence="11">
    <location>
        <begin position="552"/>
        <end position="643"/>
    </location>
</feature>
<dbReference type="GO" id="GO:0016763">
    <property type="term" value="F:pentosyltransferase activity"/>
    <property type="evidence" value="ECO:0007669"/>
    <property type="project" value="TreeGrafter"/>
</dbReference>
<feature type="transmembrane region" description="Helical" evidence="9">
    <location>
        <begin position="405"/>
        <end position="425"/>
    </location>
</feature>
<evidence type="ECO:0000256" key="1">
    <source>
        <dbReference type="ARBA" id="ARBA00004651"/>
    </source>
</evidence>
<keyword evidence="6 9" id="KW-1133">Transmembrane helix</keyword>
<keyword evidence="2" id="KW-1003">Cell membrane</keyword>
<dbReference type="EMBL" id="VFML01000001">
    <property type="protein sequence ID" value="TQJ01375.1"/>
    <property type="molecule type" value="Genomic_DNA"/>
</dbReference>
<dbReference type="Proteomes" id="UP000320876">
    <property type="component" value="Unassembled WGS sequence"/>
</dbReference>
<dbReference type="AlphaFoldDB" id="A0A542DE74"/>
<dbReference type="GO" id="GO:0009103">
    <property type="term" value="P:lipopolysaccharide biosynthetic process"/>
    <property type="evidence" value="ECO:0007669"/>
    <property type="project" value="UniProtKB-ARBA"/>
</dbReference>
<feature type="region of interest" description="Disordered" evidence="8">
    <location>
        <begin position="1"/>
        <end position="32"/>
    </location>
</feature>
<feature type="transmembrane region" description="Helical" evidence="9">
    <location>
        <begin position="431"/>
        <end position="453"/>
    </location>
</feature>
<dbReference type="InterPro" id="IPR050297">
    <property type="entry name" value="LipidA_mod_glycosyltrf_83"/>
</dbReference>
<gene>
    <name evidence="12" type="ORF">FB471_1053</name>
</gene>
<organism evidence="12 13">
    <name type="scientific">Amycolatopsis cihanbeyliensis</name>
    <dbReference type="NCBI Taxonomy" id="1128664"/>
    <lineage>
        <taxon>Bacteria</taxon>
        <taxon>Bacillati</taxon>
        <taxon>Actinomycetota</taxon>
        <taxon>Actinomycetes</taxon>
        <taxon>Pseudonocardiales</taxon>
        <taxon>Pseudonocardiaceae</taxon>
        <taxon>Amycolatopsis</taxon>
    </lineage>
</organism>
<evidence type="ECO:0000256" key="3">
    <source>
        <dbReference type="ARBA" id="ARBA00022676"/>
    </source>
</evidence>
<feature type="transmembrane region" description="Helical" evidence="9">
    <location>
        <begin position="238"/>
        <end position="258"/>
    </location>
</feature>
<evidence type="ECO:0000256" key="4">
    <source>
        <dbReference type="ARBA" id="ARBA00022679"/>
    </source>
</evidence>
<accession>A0A542DE74</accession>
<name>A0A542DE74_AMYCI</name>
<evidence type="ECO:0000313" key="12">
    <source>
        <dbReference type="EMBL" id="TQJ01375.1"/>
    </source>
</evidence>
<evidence type="ECO:0000256" key="6">
    <source>
        <dbReference type="ARBA" id="ARBA00022989"/>
    </source>
</evidence>
<evidence type="ECO:0000259" key="10">
    <source>
        <dbReference type="Pfam" id="PF13231"/>
    </source>
</evidence>
<keyword evidence="5 9" id="KW-0812">Transmembrane</keyword>
<dbReference type="Pfam" id="PF13231">
    <property type="entry name" value="PMT_2"/>
    <property type="match status" value="1"/>
</dbReference>
<feature type="transmembrane region" description="Helical" evidence="9">
    <location>
        <begin position="460"/>
        <end position="479"/>
    </location>
</feature>
<keyword evidence="7 9" id="KW-0472">Membrane</keyword>
<dbReference type="GO" id="GO:0010041">
    <property type="term" value="P:response to iron(III) ion"/>
    <property type="evidence" value="ECO:0007669"/>
    <property type="project" value="TreeGrafter"/>
</dbReference>
<comment type="subcellular location">
    <subcellularLocation>
        <location evidence="1">Cell membrane</location>
        <topology evidence="1">Multi-pass membrane protein</topology>
    </subcellularLocation>
</comment>
<keyword evidence="13" id="KW-1185">Reference proteome</keyword>
<comment type="caution">
    <text evidence="12">The sequence shown here is derived from an EMBL/GenBank/DDBJ whole genome shotgun (WGS) entry which is preliminary data.</text>
</comment>
<evidence type="ECO:0000256" key="5">
    <source>
        <dbReference type="ARBA" id="ARBA00022692"/>
    </source>
</evidence>
<feature type="transmembrane region" description="Helical" evidence="9">
    <location>
        <begin position="108"/>
        <end position="136"/>
    </location>
</feature>
<feature type="domain" description="Glycosyltransferase RgtA/B/C/D-like" evidence="10">
    <location>
        <begin position="98"/>
        <end position="251"/>
    </location>
</feature>
<evidence type="ECO:0000256" key="2">
    <source>
        <dbReference type="ARBA" id="ARBA00022475"/>
    </source>
</evidence>
<sequence>MNLVTTLDGSHAERPDDAGTEPSRRRPPWLSPVGQPSWARPALLLIAAVSAVVYGWDLTTRLYGSADVYLATVRSMSESWSGFLFGAFDPAASITLDKIPGGLWPAALSASIFGFDTWSALLPQVIAAVLTVLVLYRVARRLAGPAAGLLAAGAMAAMPVAAALAHVTWPDTFLTLLLALAADAALRAISTGSLRSLVLAGVWVGLATHAKMLVAWGTLPALAVAYLVAAPPKPLRRLAHVGIAGAVTIAVSSVWLVIVSLTPASSRPYIDGTTDNDPFSMVFGYNGFSIFSAGQGSRTDTPFETGLLPTLFGSMAPQAMWLFPVALIGLVFGLASRARAARTDLLRAGLLLWGLWLVTFGAVFSTAVVNHVAYSIVLGPGLAALFGVGLVLLWRAYREGGWQAWLLPAAIAATAVWSIVVSGRFDNFLTWLAPATAVFGGLAVVLLALARVLPRVPKPAVPAGVATGLVAMLLAPAAWTVATTDKAAYSGIMANPAAGPMGAELQYADLPADQKQSMLAALEKQAEMIVASMEQSGGRMLSPEGQALLRHARSGTDGQKYLFATPDSGLASAFIIEHGASILPIGGFVGDIPFPAERDFVRHVESGDLRYVVDRAQPPNAPAPGGTAGTTTAQRNLAWVKQHCTLVDPEEYFQLPGAQPGGGGAGAQAQPGPRTRWMLYDCAGRQG</sequence>
<evidence type="ECO:0000256" key="9">
    <source>
        <dbReference type="SAM" id="Phobius"/>
    </source>
</evidence>
<dbReference type="GO" id="GO:0005886">
    <property type="term" value="C:plasma membrane"/>
    <property type="evidence" value="ECO:0007669"/>
    <property type="project" value="UniProtKB-SubCell"/>
</dbReference>
<keyword evidence="3" id="KW-0328">Glycosyltransferase</keyword>
<feature type="transmembrane region" description="Helical" evidence="9">
    <location>
        <begin position="148"/>
        <end position="169"/>
    </location>
</feature>
<feature type="transmembrane region" description="Helical" evidence="9">
    <location>
        <begin position="213"/>
        <end position="231"/>
    </location>
</feature>
<dbReference type="InterPro" id="IPR038731">
    <property type="entry name" value="RgtA/B/C-like"/>
</dbReference>
<dbReference type="PANTHER" id="PTHR33908">
    <property type="entry name" value="MANNOSYLTRANSFERASE YKCB-RELATED"/>
    <property type="match status" value="1"/>
</dbReference>
<protein>
    <submittedName>
        <fullName evidence="12">4-amino-4-deoxy-L-arabinose transferase-like glycosyltransferase</fullName>
    </submittedName>
</protein>
<reference evidence="12 13" key="1">
    <citation type="submission" date="2019-06" db="EMBL/GenBank/DDBJ databases">
        <title>Sequencing the genomes of 1000 actinobacteria strains.</title>
        <authorList>
            <person name="Klenk H.-P."/>
        </authorList>
    </citation>
    <scope>NUCLEOTIDE SEQUENCE [LARGE SCALE GENOMIC DNA]</scope>
    <source>
        <strain evidence="12 13">DSM 45679</strain>
    </source>
</reference>
<keyword evidence="4 12" id="KW-0808">Transferase</keyword>
<evidence type="ECO:0000259" key="11">
    <source>
        <dbReference type="Pfam" id="PF24878"/>
    </source>
</evidence>
<evidence type="ECO:0000256" key="7">
    <source>
        <dbReference type="ARBA" id="ARBA00023136"/>
    </source>
</evidence>
<feature type="transmembrane region" description="Helical" evidence="9">
    <location>
        <begin position="348"/>
        <end position="367"/>
    </location>
</feature>
<evidence type="ECO:0000256" key="8">
    <source>
        <dbReference type="SAM" id="MobiDB-lite"/>
    </source>
</evidence>
<feature type="transmembrane region" description="Helical" evidence="9">
    <location>
        <begin position="373"/>
        <end position="393"/>
    </location>
</feature>
<dbReference type="Pfam" id="PF24878">
    <property type="entry name" value="YkcB_C"/>
    <property type="match status" value="1"/>
</dbReference>
<dbReference type="OrthoDB" id="5241882at2"/>